<accession>A7S4S7</accession>
<dbReference type="Gene3D" id="1.20.90.10">
    <property type="entry name" value="Phospholipase A2 domain"/>
    <property type="match status" value="1"/>
</dbReference>
<dbReference type="PhylomeDB" id="A7S4S7"/>
<dbReference type="InterPro" id="IPR016090">
    <property type="entry name" value="PLA2-like_dom"/>
</dbReference>
<dbReference type="STRING" id="45351.A7S4S7"/>
<dbReference type="GO" id="GO:0050482">
    <property type="term" value="P:arachidonate secretion"/>
    <property type="evidence" value="ECO:0007669"/>
    <property type="project" value="InterPro"/>
</dbReference>
<proteinExistence type="predicted"/>
<organism evidence="2 3">
    <name type="scientific">Nematostella vectensis</name>
    <name type="common">Starlet sea anemone</name>
    <dbReference type="NCBI Taxonomy" id="45351"/>
    <lineage>
        <taxon>Eukaryota</taxon>
        <taxon>Metazoa</taxon>
        <taxon>Cnidaria</taxon>
        <taxon>Anthozoa</taxon>
        <taxon>Hexacorallia</taxon>
        <taxon>Actiniaria</taxon>
        <taxon>Edwardsiidae</taxon>
        <taxon>Nematostella</taxon>
    </lineage>
</organism>
<feature type="non-terminal residue" evidence="2">
    <location>
        <position position="95"/>
    </location>
</feature>
<keyword evidence="3" id="KW-1185">Reference proteome</keyword>
<dbReference type="Pfam" id="PF05826">
    <property type="entry name" value="Phospholip_A2_2"/>
    <property type="match status" value="1"/>
</dbReference>
<feature type="non-terminal residue" evidence="2">
    <location>
        <position position="1"/>
    </location>
</feature>
<evidence type="ECO:0000313" key="3">
    <source>
        <dbReference type="Proteomes" id="UP000001593"/>
    </source>
</evidence>
<dbReference type="AlphaFoldDB" id="A7S4S7"/>
<reference evidence="2 3" key="1">
    <citation type="journal article" date="2007" name="Science">
        <title>Sea anemone genome reveals ancestral eumetazoan gene repertoire and genomic organization.</title>
        <authorList>
            <person name="Putnam N.H."/>
            <person name="Srivastava M."/>
            <person name="Hellsten U."/>
            <person name="Dirks B."/>
            <person name="Chapman J."/>
            <person name="Salamov A."/>
            <person name="Terry A."/>
            <person name="Shapiro H."/>
            <person name="Lindquist E."/>
            <person name="Kapitonov V.V."/>
            <person name="Jurka J."/>
            <person name="Genikhovich G."/>
            <person name="Grigoriev I.V."/>
            <person name="Lucas S.M."/>
            <person name="Steele R.E."/>
            <person name="Finnerty J.R."/>
            <person name="Technau U."/>
            <person name="Martindale M.Q."/>
            <person name="Rokhsar D.S."/>
        </authorList>
    </citation>
    <scope>NUCLEOTIDE SEQUENCE [LARGE SCALE GENOMIC DNA]</scope>
    <source>
        <strain evidence="3">CH2 X CH6</strain>
    </source>
</reference>
<dbReference type="Proteomes" id="UP000001593">
    <property type="component" value="Unassembled WGS sequence"/>
</dbReference>
<dbReference type="eggNOG" id="ENOG502QTYI">
    <property type="taxonomic scope" value="Eukaryota"/>
</dbReference>
<feature type="domain" description="Phospholipase A2-like central" evidence="1">
    <location>
        <begin position="1"/>
        <end position="94"/>
    </location>
</feature>
<dbReference type="GO" id="GO:0004623">
    <property type="term" value="F:phospholipase A2 activity"/>
    <property type="evidence" value="ECO:0007669"/>
    <property type="project" value="InterPro"/>
</dbReference>
<protein>
    <recommendedName>
        <fullName evidence="1">Phospholipase A2-like central domain-containing protein</fullName>
    </recommendedName>
</protein>
<gene>
    <name evidence="2" type="ORF">NEMVEDRAFT_v1g67930</name>
</gene>
<sequence>PGTKWCGAGNIADSHSDLGHHRMTDACCRTHDRCPHSIPPLQVSKTYNYFNFRPYSISHCKCDQAFYACLASVGSNAAKDVGKVFFNILKVPCFI</sequence>
<dbReference type="InParanoid" id="A7S4S7"/>
<dbReference type="GO" id="GO:0006644">
    <property type="term" value="P:phospholipid metabolic process"/>
    <property type="evidence" value="ECO:0007669"/>
    <property type="project" value="InterPro"/>
</dbReference>
<dbReference type="InterPro" id="IPR036444">
    <property type="entry name" value="PLipase_A2_dom_sf"/>
</dbReference>
<evidence type="ECO:0000259" key="1">
    <source>
        <dbReference type="Pfam" id="PF05826"/>
    </source>
</evidence>
<evidence type="ECO:0000313" key="2">
    <source>
        <dbReference type="EMBL" id="EDO41374.1"/>
    </source>
</evidence>
<name>A7S4S7_NEMVE</name>
<dbReference type="SUPFAM" id="SSF48619">
    <property type="entry name" value="Phospholipase A2, PLA2"/>
    <property type="match status" value="1"/>
</dbReference>
<dbReference type="EMBL" id="DS469579">
    <property type="protein sequence ID" value="EDO41374.1"/>
    <property type="molecule type" value="Genomic_DNA"/>
</dbReference>
<dbReference type="OMA" id="MNCFEFS"/>
<dbReference type="HOGENOM" id="CLU_118255_2_0_1"/>
<dbReference type="PANTHER" id="PTHR12253">
    <property type="entry name" value="RH14732P"/>
    <property type="match status" value="1"/>
</dbReference>